<dbReference type="PANTHER" id="PTHR43316">
    <property type="entry name" value="HYDROLASE, HALOACID DELAHOGENASE-RELATED"/>
    <property type="match status" value="1"/>
</dbReference>
<dbReference type="NCBIfam" id="TIGR01549">
    <property type="entry name" value="HAD-SF-IA-v1"/>
    <property type="match status" value="1"/>
</dbReference>
<dbReference type="InterPro" id="IPR006439">
    <property type="entry name" value="HAD-SF_hydro_IA"/>
</dbReference>
<organism evidence="2 3">
    <name type="scientific">Egicoccus halophilus</name>
    <dbReference type="NCBI Taxonomy" id="1670830"/>
    <lineage>
        <taxon>Bacteria</taxon>
        <taxon>Bacillati</taxon>
        <taxon>Actinomycetota</taxon>
        <taxon>Nitriliruptoria</taxon>
        <taxon>Egicoccales</taxon>
        <taxon>Egicoccaceae</taxon>
        <taxon>Egicoccus</taxon>
    </lineage>
</organism>
<evidence type="ECO:0000313" key="2">
    <source>
        <dbReference type="EMBL" id="GGI03133.1"/>
    </source>
</evidence>
<dbReference type="SFLD" id="SFLDG01129">
    <property type="entry name" value="C1.5:_HAD__Beta-PGM__Phosphata"/>
    <property type="match status" value="1"/>
</dbReference>
<dbReference type="Pfam" id="PF00702">
    <property type="entry name" value="Hydrolase"/>
    <property type="match status" value="1"/>
</dbReference>
<dbReference type="Proteomes" id="UP000650511">
    <property type="component" value="Unassembled WGS sequence"/>
</dbReference>
<dbReference type="GO" id="GO:0016787">
    <property type="term" value="F:hydrolase activity"/>
    <property type="evidence" value="ECO:0007669"/>
    <property type="project" value="UniProtKB-KW"/>
</dbReference>
<dbReference type="SFLD" id="SFLDS00003">
    <property type="entry name" value="Haloacid_Dehalogenase"/>
    <property type="match status" value="1"/>
</dbReference>
<keyword evidence="3" id="KW-1185">Reference proteome</keyword>
<gene>
    <name evidence="2" type="ORF">GCM10011354_02730</name>
</gene>
<protein>
    <recommendedName>
        <fullName evidence="4">HAD family hydrolase</fullName>
    </recommendedName>
</protein>
<sequence length="252" mass="27846">MTTSEIPIDPSAAPPPDEVEDHLRELEFEPAALPDPDGPAPRTVVFDIGEVLVDETRVWSIWADLLGVSPLTFAAVLGAAISQGEDHHVVFPHLAPNIVWEEFLDEHERRLGGLQEQDLYPDVRPCLAELRSLGFEVALAGNQPAIRTAQLQQLDLPHDRLATSDELGIEKPDPEFFASVLRLVDAPEPSDVLYVGDRIDNDVTPAAAFGMRTCWLRRGPWGHLQEPDDDLDIDLVLEGLGELPLLLAEWRG</sequence>
<dbReference type="InterPro" id="IPR051540">
    <property type="entry name" value="S-2-haloacid_dehalogenase"/>
</dbReference>
<dbReference type="PRINTS" id="PR00413">
    <property type="entry name" value="HADHALOGNASE"/>
</dbReference>
<dbReference type="OrthoDB" id="9810501at2"/>
<dbReference type="InterPro" id="IPR036412">
    <property type="entry name" value="HAD-like_sf"/>
</dbReference>
<dbReference type="EMBL" id="BMHA01000001">
    <property type="protein sequence ID" value="GGI03133.1"/>
    <property type="molecule type" value="Genomic_DNA"/>
</dbReference>
<evidence type="ECO:0000256" key="1">
    <source>
        <dbReference type="ARBA" id="ARBA00022801"/>
    </source>
</evidence>
<comment type="caution">
    <text evidence="2">The sequence shown here is derived from an EMBL/GenBank/DDBJ whole genome shotgun (WGS) entry which is preliminary data.</text>
</comment>
<proteinExistence type="predicted"/>
<name>A0A8J3ESF6_9ACTN</name>
<reference evidence="2" key="1">
    <citation type="journal article" date="2014" name="Int. J. Syst. Evol. Microbiol.">
        <title>Complete genome sequence of Corynebacterium casei LMG S-19264T (=DSM 44701T), isolated from a smear-ripened cheese.</title>
        <authorList>
            <consortium name="US DOE Joint Genome Institute (JGI-PGF)"/>
            <person name="Walter F."/>
            <person name="Albersmeier A."/>
            <person name="Kalinowski J."/>
            <person name="Ruckert C."/>
        </authorList>
    </citation>
    <scope>NUCLEOTIDE SEQUENCE</scope>
    <source>
        <strain evidence="2">CGMCC 1.14988</strain>
    </source>
</reference>
<dbReference type="Gene3D" id="3.40.50.1000">
    <property type="entry name" value="HAD superfamily/HAD-like"/>
    <property type="match status" value="1"/>
</dbReference>
<dbReference type="AlphaFoldDB" id="A0A8J3ESF6"/>
<dbReference type="SUPFAM" id="SSF56784">
    <property type="entry name" value="HAD-like"/>
    <property type="match status" value="1"/>
</dbReference>
<dbReference type="RefSeq" id="WP_130648307.1">
    <property type="nucleotide sequence ID" value="NZ_BMHA01000001.1"/>
</dbReference>
<evidence type="ECO:0008006" key="4">
    <source>
        <dbReference type="Google" id="ProtNLM"/>
    </source>
</evidence>
<dbReference type="InterPro" id="IPR023214">
    <property type="entry name" value="HAD_sf"/>
</dbReference>
<keyword evidence="1" id="KW-0378">Hydrolase</keyword>
<accession>A0A8J3ESF6</accession>
<reference evidence="2" key="2">
    <citation type="submission" date="2020-09" db="EMBL/GenBank/DDBJ databases">
        <authorList>
            <person name="Sun Q."/>
            <person name="Zhou Y."/>
        </authorList>
    </citation>
    <scope>NUCLEOTIDE SEQUENCE</scope>
    <source>
        <strain evidence="2">CGMCC 1.14988</strain>
    </source>
</reference>
<evidence type="ECO:0000313" key="3">
    <source>
        <dbReference type="Proteomes" id="UP000650511"/>
    </source>
</evidence>